<dbReference type="PANTHER" id="PTHR11452">
    <property type="entry name" value="ALPHA-GALACTOSIDASE/ALPHA-N-ACETYLGALACTOSAMINIDASE"/>
    <property type="match status" value="1"/>
</dbReference>
<keyword evidence="4 5" id="KW-0326">Glycosidase</keyword>
<keyword evidence="5" id="KW-1015">Disulfide bond</keyword>
<dbReference type="EMBL" id="CP006644">
    <property type="protein sequence ID" value="AHE53243.1"/>
    <property type="molecule type" value="Genomic_DNA"/>
</dbReference>
<dbReference type="GO" id="GO:0004557">
    <property type="term" value="F:alpha-galactosidase activity"/>
    <property type="evidence" value="ECO:0007669"/>
    <property type="project" value="UniProtKB-EC"/>
</dbReference>
<dbReference type="Pfam" id="PF16499">
    <property type="entry name" value="Melibiase_2"/>
    <property type="match status" value="2"/>
</dbReference>
<dbReference type="OrthoDB" id="9807519at2"/>
<accession>W0AA93</accession>
<dbReference type="InterPro" id="IPR008979">
    <property type="entry name" value="Galactose-bd-like_sf"/>
</dbReference>
<dbReference type="HOGENOM" id="CLU_013093_3_3_5"/>
<dbReference type="Gene3D" id="2.60.40.1180">
    <property type="entry name" value="Golgi alpha-mannosidase II"/>
    <property type="match status" value="1"/>
</dbReference>
<dbReference type="SUPFAM" id="SSF49785">
    <property type="entry name" value="Galactose-binding domain-like"/>
    <property type="match status" value="1"/>
</dbReference>
<feature type="domain" description="Glycosyl hydrolase family 98 putative carbohydrate-binding module" evidence="7">
    <location>
        <begin position="491"/>
        <end position="638"/>
    </location>
</feature>
<evidence type="ECO:0000256" key="6">
    <source>
        <dbReference type="SAM" id="MobiDB-lite"/>
    </source>
</evidence>
<dbReference type="Proteomes" id="UP000018851">
    <property type="component" value="Chromosome"/>
</dbReference>
<evidence type="ECO:0000256" key="2">
    <source>
        <dbReference type="ARBA" id="ARBA00022729"/>
    </source>
</evidence>
<dbReference type="EC" id="3.2.1.22" evidence="5"/>
<dbReference type="InterPro" id="IPR013780">
    <property type="entry name" value="Glyco_hydro_b"/>
</dbReference>
<gene>
    <name evidence="8" type="ORF">NX02_07590</name>
</gene>
<dbReference type="PANTHER" id="PTHR11452:SF80">
    <property type="entry name" value="ALPHA-GALACTOSIDASE 1"/>
    <property type="match status" value="1"/>
</dbReference>
<keyword evidence="9" id="KW-1185">Reference proteome</keyword>
<dbReference type="AlphaFoldDB" id="W0AA93"/>
<dbReference type="CDD" id="cd14792">
    <property type="entry name" value="GH27"/>
    <property type="match status" value="1"/>
</dbReference>
<evidence type="ECO:0000256" key="4">
    <source>
        <dbReference type="ARBA" id="ARBA00023295"/>
    </source>
</evidence>
<evidence type="ECO:0000256" key="5">
    <source>
        <dbReference type="RuleBase" id="RU361168"/>
    </source>
</evidence>
<name>W0AA93_9SPHN</name>
<comment type="similarity">
    <text evidence="1 5">Belongs to the glycosyl hydrolase 27 family.</text>
</comment>
<dbReference type="InterPro" id="IPR017853">
    <property type="entry name" value="GH"/>
</dbReference>
<dbReference type="InterPro" id="IPR013785">
    <property type="entry name" value="Aldolase_TIM"/>
</dbReference>
<dbReference type="InterPro" id="IPR038637">
    <property type="entry name" value="NPCBM_sf"/>
</dbReference>
<evidence type="ECO:0000313" key="9">
    <source>
        <dbReference type="Proteomes" id="UP000018851"/>
    </source>
</evidence>
<reference evidence="8 9" key="1">
    <citation type="submission" date="2013-07" db="EMBL/GenBank/DDBJ databases">
        <title>Completed genome of Sphingomonas sanxanigenens NX02.</title>
        <authorList>
            <person name="Ma T."/>
            <person name="Huang H."/>
            <person name="Wu M."/>
            <person name="Li X."/>
            <person name="Li G."/>
        </authorList>
    </citation>
    <scope>NUCLEOTIDE SEQUENCE [LARGE SCALE GENOMIC DNA]</scope>
    <source>
        <strain evidence="8 9">NX02</strain>
    </source>
</reference>
<dbReference type="Pfam" id="PF17801">
    <property type="entry name" value="Melibiase_C"/>
    <property type="match status" value="1"/>
</dbReference>
<organism evidence="8 9">
    <name type="scientific">Sphingomonas sanxanigenens DSM 19645 = NX02</name>
    <dbReference type="NCBI Taxonomy" id="1123269"/>
    <lineage>
        <taxon>Bacteria</taxon>
        <taxon>Pseudomonadati</taxon>
        <taxon>Pseudomonadota</taxon>
        <taxon>Alphaproteobacteria</taxon>
        <taxon>Sphingomonadales</taxon>
        <taxon>Sphingomonadaceae</taxon>
        <taxon>Sphingomonas</taxon>
    </lineage>
</organism>
<dbReference type="Pfam" id="PF08305">
    <property type="entry name" value="NPCBM"/>
    <property type="match status" value="1"/>
</dbReference>
<protein>
    <recommendedName>
        <fullName evidence="5">Alpha-galactosidase</fullName>
        <ecNumber evidence="5">3.2.1.22</ecNumber>
    </recommendedName>
    <alternativeName>
        <fullName evidence="5">Melibiase</fullName>
    </alternativeName>
</protein>
<comment type="catalytic activity">
    <reaction evidence="5">
        <text>Hydrolysis of terminal, non-reducing alpha-D-galactose residues in alpha-D-galactosides, including galactose oligosaccharides, galactomannans and galactolipids.</text>
        <dbReference type="EC" id="3.2.1.22"/>
    </reaction>
</comment>
<dbReference type="eggNOG" id="COG1501">
    <property type="taxonomic scope" value="Bacteria"/>
</dbReference>
<dbReference type="Gene3D" id="2.60.120.1060">
    <property type="entry name" value="NPCBM/NEW2 domain"/>
    <property type="match status" value="1"/>
</dbReference>
<keyword evidence="3 5" id="KW-0378">Hydrolase</keyword>
<evidence type="ECO:0000313" key="8">
    <source>
        <dbReference type="EMBL" id="AHE53243.1"/>
    </source>
</evidence>
<evidence type="ECO:0000256" key="3">
    <source>
        <dbReference type="ARBA" id="ARBA00022801"/>
    </source>
</evidence>
<keyword evidence="2" id="KW-0732">Signal</keyword>
<evidence type="ECO:0000256" key="1">
    <source>
        <dbReference type="ARBA" id="ARBA00009743"/>
    </source>
</evidence>
<dbReference type="SUPFAM" id="SSF51445">
    <property type="entry name" value="(Trans)glycosidases"/>
    <property type="match status" value="1"/>
</dbReference>
<dbReference type="InterPro" id="IPR002241">
    <property type="entry name" value="Glyco_hydro_27"/>
</dbReference>
<proteinExistence type="inferred from homology"/>
<dbReference type="GO" id="GO:0005975">
    <property type="term" value="P:carbohydrate metabolic process"/>
    <property type="evidence" value="ECO:0007669"/>
    <property type="project" value="InterPro"/>
</dbReference>
<dbReference type="InterPro" id="IPR041233">
    <property type="entry name" value="Melibiase_C"/>
</dbReference>
<dbReference type="SUPFAM" id="SSF51011">
    <property type="entry name" value="Glycosyl hydrolase domain"/>
    <property type="match status" value="1"/>
</dbReference>
<dbReference type="SMART" id="SM00776">
    <property type="entry name" value="NPCBM"/>
    <property type="match status" value="1"/>
</dbReference>
<dbReference type="eggNOG" id="COG1470">
    <property type="taxonomic scope" value="Bacteria"/>
</dbReference>
<dbReference type="KEGG" id="ssan:NX02_07590"/>
<dbReference type="PRINTS" id="PR00740">
    <property type="entry name" value="GLHYDRLASE27"/>
</dbReference>
<feature type="region of interest" description="Disordered" evidence="6">
    <location>
        <begin position="498"/>
        <end position="519"/>
    </location>
</feature>
<dbReference type="STRING" id="1123269.NX02_07590"/>
<dbReference type="PATRIC" id="fig|1123269.5.peg.1477"/>
<dbReference type="InterPro" id="IPR013222">
    <property type="entry name" value="Glyco_hyd_98_carb-bd"/>
</dbReference>
<dbReference type="RefSeq" id="WP_039996465.1">
    <property type="nucleotide sequence ID" value="NZ_CP006644.1"/>
</dbReference>
<dbReference type="Gene3D" id="3.20.20.70">
    <property type="entry name" value="Aldolase class I"/>
    <property type="match status" value="1"/>
</dbReference>
<sequence>MNARIDKKWLIAASAFLLTAASDPPQTAGDALAPTGRWSANADGRAPVPPMGWNSWNAFYSDIDEEKIMASAQLLIDSALARLGYRYVNIDDGWWLRRRQPDGRMVIRTDRFPSAAAGRNQRTSFRPLTDRLHKMGLKAGIYSDIGRNSCGQIYTPTFANQPEGTLAEREVGLYGHVDQDIGLYFAEWGFDYIKVDGCGIRGLGRDTDHVRNGDYRELPPLIDMAALSRTDIPAVRTLYEEVARALKRHNPDGDYIFALCLWGSADVRSWAKEIGNVSRTSDDITASWTRMLTNFDSTISRALYAHPGSWNDPDMLFVGSGDFDADHMTEARSHFGLWAITNAPLLIGFDLRKATPAQMALFGNQAIVAINQDPAGNQAVPAYLSEDVQILVKTLANGDKAVAVFNRGLAPLEAVLTADHLKLRDDRDVAMTDLWTGTQRRFTKEVKLAVAPRETLMFRVRGERRLADGLYLSEMPGDVNPAEDGVTVPQADPTIHRSVIPWSGTRGPGEQPQYAGWGGAQADRSPFGEPLRVAGKRFDTGLGVLVNSRFEVRNRGHARFAATVGIDDAAISGDSAVTFFVYGDGRLLAQSRALRRGDAAVEIMASLGGAKLIELVARTGGISNEMLPVVWADARLLQ</sequence>
<evidence type="ECO:0000259" key="7">
    <source>
        <dbReference type="SMART" id="SM00776"/>
    </source>
</evidence>